<keyword evidence="5 6" id="KW-0687">Ribonucleoprotein</keyword>
<evidence type="ECO:0000256" key="3">
    <source>
        <dbReference type="ARBA" id="ARBA00022884"/>
    </source>
</evidence>
<name>A0A8E4GI01_9ENTR</name>
<dbReference type="PANTHER" id="PTHR21349">
    <property type="entry name" value="50S RIBOSOMAL PROTEIN L21"/>
    <property type="match status" value="1"/>
</dbReference>
<dbReference type="InterPro" id="IPR028909">
    <property type="entry name" value="bL21-like"/>
</dbReference>
<sequence length="137" mass="16006">MFYKLYLRIINRPSLQGFITYLGKIPRVLSFGVYMYAVFLSGSKQHRVRESQTIRVEKLNIAMGETIQFNEILMVSNGDTVKIGCPFVPGCQVEAKIIAHGRAQKISIIKFRRRKHYRKQQGHRQWFTDVKITAIRM</sequence>
<dbReference type="EMBL" id="LR890047">
    <property type="protein sequence ID" value="CAD6512632.1"/>
    <property type="molecule type" value="Genomic_DNA"/>
</dbReference>
<dbReference type="Proteomes" id="UP000683585">
    <property type="component" value="Chromosome"/>
</dbReference>
<dbReference type="PROSITE" id="PS01169">
    <property type="entry name" value="RIBOSOMAL_L21"/>
    <property type="match status" value="1"/>
</dbReference>
<organism evidence="8 9">
    <name type="scientific">Candidatus Profftia tarda</name>
    <dbReference type="NCBI Taxonomy" id="1177216"/>
    <lineage>
        <taxon>Bacteria</taxon>
        <taxon>Pseudomonadati</taxon>
        <taxon>Pseudomonadota</taxon>
        <taxon>Gammaproteobacteria</taxon>
        <taxon>Enterobacterales</taxon>
        <taxon>Enterobacteriaceae</taxon>
        <taxon>Candidatus Profftia</taxon>
    </lineage>
</organism>
<keyword evidence="9" id="KW-1185">Reference proteome</keyword>
<evidence type="ECO:0000256" key="4">
    <source>
        <dbReference type="ARBA" id="ARBA00022980"/>
    </source>
</evidence>
<dbReference type="GO" id="GO:0019843">
    <property type="term" value="F:rRNA binding"/>
    <property type="evidence" value="ECO:0007669"/>
    <property type="project" value="UniProtKB-UniRule"/>
</dbReference>
<dbReference type="NCBIfam" id="TIGR00061">
    <property type="entry name" value="L21"/>
    <property type="match status" value="1"/>
</dbReference>
<dbReference type="InterPro" id="IPR001787">
    <property type="entry name" value="Ribosomal_bL21"/>
</dbReference>
<dbReference type="InterPro" id="IPR018258">
    <property type="entry name" value="Ribosomal_bL21_CS"/>
</dbReference>
<keyword evidence="4 6" id="KW-0689">Ribosomal protein</keyword>
<evidence type="ECO:0000256" key="7">
    <source>
        <dbReference type="RuleBase" id="RU000562"/>
    </source>
</evidence>
<keyword evidence="3 6" id="KW-0694">RNA-binding</keyword>
<evidence type="ECO:0000256" key="1">
    <source>
        <dbReference type="ARBA" id="ARBA00008563"/>
    </source>
</evidence>
<dbReference type="SUPFAM" id="SSF141091">
    <property type="entry name" value="L21p-like"/>
    <property type="match status" value="1"/>
</dbReference>
<evidence type="ECO:0000313" key="8">
    <source>
        <dbReference type="EMBL" id="CAD6512632.1"/>
    </source>
</evidence>
<gene>
    <name evidence="6 8" type="primary">rplU</name>
    <name evidence="8" type="ORF">PROFFT_A_06350</name>
</gene>
<dbReference type="InterPro" id="IPR036164">
    <property type="entry name" value="bL21-like_sf"/>
</dbReference>
<accession>A0A8E4GI01</accession>
<evidence type="ECO:0000256" key="6">
    <source>
        <dbReference type="HAMAP-Rule" id="MF_01363"/>
    </source>
</evidence>
<dbReference type="HAMAP" id="MF_01363">
    <property type="entry name" value="Ribosomal_bL21"/>
    <property type="match status" value="1"/>
</dbReference>
<dbReference type="Pfam" id="PF00829">
    <property type="entry name" value="Ribosomal_L21p"/>
    <property type="match status" value="1"/>
</dbReference>
<comment type="similarity">
    <text evidence="1 6 7">Belongs to the bacterial ribosomal protein bL21 family.</text>
</comment>
<keyword evidence="2 6" id="KW-0699">rRNA-binding</keyword>
<dbReference type="GO" id="GO:0006412">
    <property type="term" value="P:translation"/>
    <property type="evidence" value="ECO:0007669"/>
    <property type="project" value="UniProtKB-UniRule"/>
</dbReference>
<dbReference type="KEGG" id="ptf:PROFFT_A_06350"/>
<dbReference type="AlphaFoldDB" id="A0A8E4GI01"/>
<evidence type="ECO:0000256" key="5">
    <source>
        <dbReference type="ARBA" id="ARBA00023274"/>
    </source>
</evidence>
<comment type="function">
    <text evidence="6 7">This protein binds to 23S rRNA in the presence of protein L20.</text>
</comment>
<comment type="subunit">
    <text evidence="6">Part of the 50S ribosomal subunit. Contacts protein L20.</text>
</comment>
<dbReference type="GO" id="GO:0005737">
    <property type="term" value="C:cytoplasm"/>
    <property type="evidence" value="ECO:0007669"/>
    <property type="project" value="UniProtKB-ARBA"/>
</dbReference>
<evidence type="ECO:0000313" key="9">
    <source>
        <dbReference type="Proteomes" id="UP000683585"/>
    </source>
</evidence>
<protein>
    <recommendedName>
        <fullName evidence="6">Large ribosomal subunit protein bL21</fullName>
    </recommendedName>
</protein>
<proteinExistence type="inferred from homology"/>
<dbReference type="GO" id="GO:0005840">
    <property type="term" value="C:ribosome"/>
    <property type="evidence" value="ECO:0007669"/>
    <property type="project" value="UniProtKB-KW"/>
</dbReference>
<dbReference type="GO" id="GO:0003735">
    <property type="term" value="F:structural constituent of ribosome"/>
    <property type="evidence" value="ECO:0007669"/>
    <property type="project" value="InterPro"/>
</dbReference>
<reference evidence="8" key="1">
    <citation type="submission" date="2020-10" db="EMBL/GenBank/DDBJ databases">
        <authorList>
            <person name="Szabo G."/>
        </authorList>
    </citation>
    <scope>NUCLEOTIDE SEQUENCE</scope>
    <source>
        <strain evidence="8">PROFFT</strain>
    </source>
</reference>
<dbReference type="GO" id="GO:1990904">
    <property type="term" value="C:ribonucleoprotein complex"/>
    <property type="evidence" value="ECO:0007669"/>
    <property type="project" value="UniProtKB-KW"/>
</dbReference>
<evidence type="ECO:0000256" key="2">
    <source>
        <dbReference type="ARBA" id="ARBA00022730"/>
    </source>
</evidence>
<dbReference type="PANTHER" id="PTHR21349:SF0">
    <property type="entry name" value="LARGE RIBOSOMAL SUBUNIT PROTEIN BL21M"/>
    <property type="match status" value="1"/>
</dbReference>